<dbReference type="InterPro" id="IPR050708">
    <property type="entry name" value="T6SS_VgrG/RHS"/>
</dbReference>
<dbReference type="PANTHER" id="PTHR32305:SF15">
    <property type="entry name" value="PROTEIN RHSA-RELATED"/>
    <property type="match status" value="1"/>
</dbReference>
<keyword evidence="1" id="KW-0677">Repeat</keyword>
<dbReference type="Pfam" id="PF05593">
    <property type="entry name" value="RHS_repeat"/>
    <property type="match status" value="4"/>
</dbReference>
<reference evidence="5 6" key="1">
    <citation type="journal article" date="2020" name="Microorganisms">
        <title>Reliable Identification of Environmental Pseudomonas Isolates Using the rpoD Gene.</title>
        <authorList>
            <consortium name="The Broad Institute Genome Sequencing Platform"/>
            <person name="Girard L."/>
            <person name="Lood C."/>
            <person name="Rokni-Zadeh H."/>
            <person name="van Noort V."/>
            <person name="Lavigne R."/>
            <person name="De Mot R."/>
        </authorList>
    </citation>
    <scope>NUCLEOTIDE SEQUENCE [LARGE SCALE GENOMIC DNA]</scope>
    <source>
        <strain evidence="5 6">SWRI65</strain>
    </source>
</reference>
<feature type="domain" description="Teneurin-like YD-shell" evidence="4">
    <location>
        <begin position="1050"/>
        <end position="1142"/>
    </location>
</feature>
<dbReference type="InterPro" id="IPR056823">
    <property type="entry name" value="TEN-like_YD-shell"/>
</dbReference>
<gene>
    <name evidence="5" type="ORF">HU739_012270</name>
</gene>
<evidence type="ECO:0000259" key="4">
    <source>
        <dbReference type="Pfam" id="PF25023"/>
    </source>
</evidence>
<dbReference type="Pfam" id="PF25023">
    <property type="entry name" value="TEN_YD-shell"/>
    <property type="match status" value="2"/>
</dbReference>
<evidence type="ECO:0000313" key="6">
    <source>
        <dbReference type="Proteomes" id="UP000631521"/>
    </source>
</evidence>
<evidence type="ECO:0000313" key="5">
    <source>
        <dbReference type="EMBL" id="QXI19733.1"/>
    </source>
</evidence>
<feature type="compositionally biased region" description="Basic and acidic residues" evidence="2">
    <location>
        <begin position="416"/>
        <end position="434"/>
    </location>
</feature>
<evidence type="ECO:0000256" key="1">
    <source>
        <dbReference type="ARBA" id="ARBA00022737"/>
    </source>
</evidence>
<dbReference type="Gene3D" id="2.180.10.10">
    <property type="entry name" value="RHS repeat-associated core"/>
    <property type="match status" value="4"/>
</dbReference>
<feature type="domain" description="Teneurin-like YD-shell" evidence="4">
    <location>
        <begin position="1162"/>
        <end position="1452"/>
    </location>
</feature>
<dbReference type="EMBL" id="CP077091">
    <property type="protein sequence ID" value="QXI19733.1"/>
    <property type="molecule type" value="Genomic_DNA"/>
</dbReference>
<dbReference type="InterPro" id="IPR006530">
    <property type="entry name" value="YD"/>
</dbReference>
<dbReference type="KEGG" id="phv:HU739_012270"/>
<dbReference type="NCBIfam" id="TIGR01643">
    <property type="entry name" value="YD_repeat_2x"/>
    <property type="match status" value="10"/>
</dbReference>
<dbReference type="InterPro" id="IPR022385">
    <property type="entry name" value="Rhs_assc_core"/>
</dbReference>
<accession>A0A9E6TJH4</accession>
<evidence type="ECO:0000256" key="2">
    <source>
        <dbReference type="SAM" id="MobiDB-lite"/>
    </source>
</evidence>
<feature type="domain" description="DUF6531" evidence="3">
    <location>
        <begin position="470"/>
        <end position="543"/>
    </location>
</feature>
<reference evidence="5 6" key="2">
    <citation type="journal article" date="2021" name="Microorganisms">
        <title>The Ever-Expanding Pseudomonas Genus: Description of 43 New Species and Partition of the Pseudomonas putida Group.</title>
        <authorList>
            <person name="Girard L."/>
            <person name="Lood C."/>
            <person name="Hofte M."/>
            <person name="Vandamme P."/>
            <person name="Rokni-Zadeh H."/>
            <person name="van Noort V."/>
            <person name="Lavigne R."/>
            <person name="De Mot R."/>
        </authorList>
    </citation>
    <scope>NUCLEOTIDE SEQUENCE [LARGE SCALE GENOMIC DNA]</scope>
    <source>
        <strain evidence="5 6">SWRI65</strain>
    </source>
</reference>
<dbReference type="NCBIfam" id="TIGR03696">
    <property type="entry name" value="Rhs_assc_core"/>
    <property type="match status" value="1"/>
</dbReference>
<dbReference type="PANTHER" id="PTHR32305">
    <property type="match status" value="1"/>
</dbReference>
<organism evidence="5 6">
    <name type="scientific">Pseudomonas hamedanensis</name>
    <dbReference type="NCBI Taxonomy" id="2745504"/>
    <lineage>
        <taxon>Bacteria</taxon>
        <taxon>Pseudomonadati</taxon>
        <taxon>Pseudomonadota</taxon>
        <taxon>Gammaproteobacteria</taxon>
        <taxon>Pseudomonadales</taxon>
        <taxon>Pseudomonadaceae</taxon>
        <taxon>Pseudomonas</taxon>
    </lineage>
</organism>
<sequence>MNTPIGTLVLRVLDAKAPDVSLILKDFKNCLSDYKEWADGFWSGWALDVDQTFKVGNEVSVTERKTKTGAVETYATCPLVGDFTLIHMFESARFVPIGNTPVKLEPVTKGTFYDDVTGPVIETMIGPSGIKVIEGAKKGQTYRITFFPNVSQSDVKALYDSYQGVIGKLEGWLQSEWSSKFQPQWASYSAADRAGRSVILLKRALDGFEQALLRLWDDIKSLFDLLAHPQKNYAKLKEYLSDVEIDKLYAASKESIASGLLILSDEPLMFIYVSAIVAWVGMLPPQVIVDVMTAIASEFLINVLLGICLTGGAGLAVRAGTKVITTVKSGEAIKYLDDLASTLMTLSNKHALPAHAQASKPIIASAKNVPMKPAKTAALKIDEATTEAPKAAPGRAESKSHVEGLPPRSQLPKTADTPKQEVKEASSFPRDKKQNQTSLQPKEKVDDAPDQSKTPDDKSATCAKKTCTNGCPVSMVTGEELLTITDGELGGLLPFTWTRLYRTSAAEIDCGLGYGWSHALAQRVDINGDEVVWTDHENRVTTFPMPSEQRPAITNSLSEAAIFIGSDPSELVLTQAGERKQFYHFRFNSKGATLIAISDNYDNRLHITRDIHGRIKRVDNGAGRALLVRYDRKHIIAIDYQQFVPADTLEDAWSTVQTLVTYTYDAQQRLTKATNAAGESERYTYNEQNVILERQLAGGASFYWEWEKEGKSARCIHHWASFSQMDAHYAWDDNGSVTVTNADGSEEIYTHDDQARLVAKVDPDGAEHLKAYDDKGRLIAEKDPMGAVTEYQYNEAGRLIAVIPPEDAPTTYEYYKGFVRVVNRGTAKWVYWRNDQGDITEQVDPDGNSTHYTYDRQGRLLEIRHPDGSRHQLGWNNLGQLLEERLPDGGQRKYRYDALGRQITRQAETGAITHYQWDAANRLAQITLPGGATRAFTYNPYGRVTAERDELGRITRYEYADNLHLVSRRINPDGSQLRYRYDNARLLLTEIENERGEHYHLDYYSNGLIQQETGFDGRRTAYEYDLNGKLLKKTEFGDDGSELVTEYQRDAAGRLLVKTLADGEEIHYSYDALGRLVNVDDGHWPLAYEYDIQDRLITEHQGWGTTRYEYDSVGQLSHCRLPDGSTLDYRHLSGGRLSSIDLNGSRLTTHQFDAGRERQRQQGLLLSQYQYDEQGRLQAHSVGQQNRNLFQRRYAYNANGNLAGIDDSRKGNRSYHYDPLDRLISVRGATPETFAHDPAGNLLGQNDLPVANLANVKGNRLLMQGDRHYDYDAYGNLTRERRGTGQKLVTEYRYDCQHRLIGVSLPGGSTAAYKYDAFGRRIEKTVDGQTTEFLWQGERLIAESAENRYRSYIYEPGSFRPLVMLDGEGPLKATPFYYQLDHLGTPQELTDYSGEIMWSAKYRAYGNLAALDVSEIDNPLRFQGQYFDAETGLHYNRHRYYNPGTGRFLTPDPIRLAGGLNNYQYVPNPTGWVDPLGLNATCPGPDCKLPTNTANATKPDHLPMSQEKFDEIIDMNKADRPPSPNEYLPDSYVSAHRELFAKEGGSFIVIESWITDSRYPSFPQRKFVGLSSEMEKVVEKYRASGNDWNVLNKELNLGAKTLEGEGIYIVKIKPDDPRFSYEMPNGRENGAYPNEWVPGGATKSGTKEAALIGSENVTHNSDIGTLLKNFDDWEKLQ</sequence>
<dbReference type="InterPro" id="IPR045351">
    <property type="entry name" value="DUF6531"/>
</dbReference>
<dbReference type="InterPro" id="IPR031325">
    <property type="entry name" value="RHS_repeat"/>
</dbReference>
<dbReference type="Pfam" id="PF20148">
    <property type="entry name" value="DUF6531"/>
    <property type="match status" value="1"/>
</dbReference>
<keyword evidence="6" id="KW-1185">Reference proteome</keyword>
<dbReference type="Proteomes" id="UP000631521">
    <property type="component" value="Chromosome"/>
</dbReference>
<evidence type="ECO:0000259" key="3">
    <source>
        <dbReference type="Pfam" id="PF20148"/>
    </source>
</evidence>
<feature type="region of interest" description="Disordered" evidence="2">
    <location>
        <begin position="384"/>
        <end position="464"/>
    </location>
</feature>
<protein>
    <submittedName>
        <fullName evidence="5">RHS domain-containing protein</fullName>
    </submittedName>
</protein>
<dbReference type="SUPFAM" id="SSF69304">
    <property type="entry name" value="Tricorn protease N-terminal domain"/>
    <property type="match status" value="1"/>
</dbReference>
<name>A0A9E6TJH4_9PSED</name>
<proteinExistence type="predicted"/>
<dbReference type="RefSeq" id="WP_186551099.1">
    <property type="nucleotide sequence ID" value="NZ_CP077091.1"/>
</dbReference>